<dbReference type="Proteomes" id="UP000007875">
    <property type="component" value="Unassembled WGS sequence"/>
</dbReference>
<dbReference type="InParanoid" id="H2ZH85"/>
<protein>
    <recommendedName>
        <fullName evidence="4">VWFA domain-containing protein</fullName>
    </recommendedName>
</protein>
<reference evidence="2" key="2">
    <citation type="submission" date="2025-08" db="UniProtKB">
        <authorList>
            <consortium name="Ensembl"/>
        </authorList>
    </citation>
    <scope>IDENTIFICATION</scope>
</reference>
<accession>H2ZH85</accession>
<name>H2ZH85_CIOSA</name>
<keyword evidence="1" id="KW-0732">Signal</keyword>
<organism evidence="2 3">
    <name type="scientific">Ciona savignyi</name>
    <name type="common">Pacific transparent sea squirt</name>
    <dbReference type="NCBI Taxonomy" id="51511"/>
    <lineage>
        <taxon>Eukaryota</taxon>
        <taxon>Metazoa</taxon>
        <taxon>Chordata</taxon>
        <taxon>Tunicata</taxon>
        <taxon>Ascidiacea</taxon>
        <taxon>Phlebobranchia</taxon>
        <taxon>Cionidae</taxon>
        <taxon>Ciona</taxon>
    </lineage>
</organism>
<proteinExistence type="predicted"/>
<evidence type="ECO:0000313" key="3">
    <source>
        <dbReference type="Proteomes" id="UP000007875"/>
    </source>
</evidence>
<dbReference type="HOGENOM" id="CLU_090520_0_0_1"/>
<evidence type="ECO:0008006" key="4">
    <source>
        <dbReference type="Google" id="ProtNLM"/>
    </source>
</evidence>
<feature type="chain" id="PRO_5003579299" description="VWFA domain-containing protein" evidence="1">
    <location>
        <begin position="21"/>
        <end position="186"/>
    </location>
</feature>
<dbReference type="Ensembl" id="ENSCSAVT00000017134.1">
    <property type="protein sequence ID" value="ENSCSAVP00000016951.1"/>
    <property type="gene ID" value="ENSCSAVG00000009973.1"/>
</dbReference>
<dbReference type="AlphaFoldDB" id="H2ZH85"/>
<keyword evidence="3" id="KW-1185">Reference proteome</keyword>
<dbReference type="SUPFAM" id="SSF53300">
    <property type="entry name" value="vWA-like"/>
    <property type="match status" value="1"/>
</dbReference>
<dbReference type="OMA" id="RSFYKVD"/>
<evidence type="ECO:0000313" key="2">
    <source>
        <dbReference type="Ensembl" id="ENSCSAVP00000016951.1"/>
    </source>
</evidence>
<dbReference type="InterPro" id="IPR036465">
    <property type="entry name" value="vWFA_dom_sf"/>
</dbReference>
<evidence type="ECO:0000256" key="1">
    <source>
        <dbReference type="SAM" id="SignalP"/>
    </source>
</evidence>
<reference evidence="2" key="3">
    <citation type="submission" date="2025-09" db="UniProtKB">
        <authorList>
            <consortium name="Ensembl"/>
        </authorList>
    </citation>
    <scope>IDENTIFICATION</scope>
</reference>
<sequence>MLRFCFAMFLLVDLRFPVSAIDPFMSENENANGFSEVFVRSGVTTDDEESFGSGNDTVDFIDSRSFYKVDIMNQALQPGDCITRQKQLDMVFVLDTTLESTLSHMKEFVMDTLKIFELGQDKIRVAVTAAQGNAIVTLNQGIGHRQVQSLLGNLGTSATFNVVSALDAGRRITTDGSREVRKLSLL</sequence>
<dbReference type="GeneTree" id="ENSGT00390000018485"/>
<feature type="signal peptide" evidence="1">
    <location>
        <begin position="1"/>
        <end position="20"/>
    </location>
</feature>
<reference evidence="3" key="1">
    <citation type="submission" date="2003-08" db="EMBL/GenBank/DDBJ databases">
        <authorList>
            <person name="Birren B."/>
            <person name="Nusbaum C."/>
            <person name="Abebe A."/>
            <person name="Abouelleil A."/>
            <person name="Adekoya E."/>
            <person name="Ait-zahra M."/>
            <person name="Allen N."/>
            <person name="Allen T."/>
            <person name="An P."/>
            <person name="Anderson M."/>
            <person name="Anderson S."/>
            <person name="Arachchi H."/>
            <person name="Armbruster J."/>
            <person name="Bachantsang P."/>
            <person name="Baldwin J."/>
            <person name="Barry A."/>
            <person name="Bayul T."/>
            <person name="Blitshsteyn B."/>
            <person name="Bloom T."/>
            <person name="Blye J."/>
            <person name="Boguslavskiy L."/>
            <person name="Borowsky M."/>
            <person name="Boukhgalter B."/>
            <person name="Brunache A."/>
            <person name="Butler J."/>
            <person name="Calixte N."/>
            <person name="Calvo S."/>
            <person name="Camarata J."/>
            <person name="Campo K."/>
            <person name="Chang J."/>
            <person name="Cheshatsang Y."/>
            <person name="Citroen M."/>
            <person name="Collymore A."/>
            <person name="Considine T."/>
            <person name="Cook A."/>
            <person name="Cooke P."/>
            <person name="Corum B."/>
            <person name="Cuomo C."/>
            <person name="David R."/>
            <person name="Dawoe T."/>
            <person name="Degray S."/>
            <person name="Dodge S."/>
            <person name="Dooley K."/>
            <person name="Dorje P."/>
            <person name="Dorjee K."/>
            <person name="Dorris L."/>
            <person name="Duffey N."/>
            <person name="Dupes A."/>
            <person name="Elkins T."/>
            <person name="Engels R."/>
            <person name="Erickson J."/>
            <person name="Farina A."/>
            <person name="Faro S."/>
            <person name="Ferreira P."/>
            <person name="Fischer H."/>
            <person name="Fitzgerald M."/>
            <person name="Foley K."/>
            <person name="Gage D."/>
            <person name="Galagan J."/>
            <person name="Gearin G."/>
            <person name="Gnerre S."/>
            <person name="Gnirke A."/>
            <person name="Goyette A."/>
            <person name="Graham J."/>
            <person name="Grandbois E."/>
            <person name="Gyaltsen K."/>
            <person name="Hafez N."/>
            <person name="Hagopian D."/>
            <person name="Hagos B."/>
            <person name="Hall J."/>
            <person name="Hatcher B."/>
            <person name="Heller A."/>
            <person name="Higgins H."/>
            <person name="Honan T."/>
            <person name="Horn A."/>
            <person name="Houde N."/>
            <person name="Hughes L."/>
            <person name="Hulme W."/>
            <person name="Husby E."/>
            <person name="Iliev I."/>
            <person name="Jaffe D."/>
            <person name="Jones C."/>
            <person name="Kamal M."/>
            <person name="Kamat A."/>
            <person name="Kamvysselis M."/>
            <person name="Karlsson E."/>
            <person name="Kells C."/>
            <person name="Kieu A."/>
            <person name="Kisner P."/>
            <person name="Kodira C."/>
            <person name="Kulbokas E."/>
            <person name="Labutti K."/>
            <person name="Lama D."/>
            <person name="Landers T."/>
            <person name="Leger J."/>
            <person name="Levine S."/>
            <person name="Lewis D."/>
            <person name="Lewis T."/>
            <person name="Lindblad-toh K."/>
            <person name="Liu X."/>
            <person name="Lokyitsang T."/>
            <person name="Lokyitsang Y."/>
            <person name="Lucien O."/>
            <person name="Lui A."/>
            <person name="Ma L.J."/>
            <person name="Mabbitt R."/>
            <person name="Macdonald J."/>
            <person name="Maclean C."/>
            <person name="Major J."/>
            <person name="Manning J."/>
            <person name="Marabella R."/>
            <person name="Maru K."/>
            <person name="Matthews C."/>
            <person name="Mauceli E."/>
            <person name="Mccarthy M."/>
            <person name="Mcdonough S."/>
            <person name="Mcghee T."/>
            <person name="Meldrim J."/>
            <person name="Meneus L."/>
            <person name="Mesirov J."/>
            <person name="Mihalev A."/>
            <person name="Mihova T."/>
            <person name="Mikkelsen T."/>
            <person name="Mlenga V."/>
            <person name="Moru K."/>
            <person name="Mozes J."/>
            <person name="Mulrain L."/>
            <person name="Munson G."/>
            <person name="Naylor J."/>
            <person name="Newes C."/>
            <person name="Nguyen C."/>
            <person name="Nguyen N."/>
            <person name="Nguyen T."/>
            <person name="Nicol R."/>
            <person name="Nielsen C."/>
            <person name="Nizzari M."/>
            <person name="Norbu C."/>
            <person name="Norbu N."/>
            <person name="O'donnell P."/>
            <person name="Okoawo O."/>
            <person name="O'leary S."/>
            <person name="Omotosho B."/>
            <person name="O'neill K."/>
            <person name="Osman S."/>
            <person name="Parker S."/>
            <person name="Perrin D."/>
            <person name="Phunkhang P."/>
            <person name="Piqani B."/>
            <person name="Purcell S."/>
            <person name="Rachupka T."/>
            <person name="Ramasamy U."/>
            <person name="Rameau R."/>
            <person name="Ray V."/>
            <person name="Raymond C."/>
            <person name="Retta R."/>
            <person name="Richardson S."/>
            <person name="Rise C."/>
            <person name="Rodriguez J."/>
            <person name="Rogers J."/>
            <person name="Rogov P."/>
            <person name="Rutman M."/>
            <person name="Schupbach R."/>
            <person name="Seaman C."/>
            <person name="Settipalli S."/>
            <person name="Sharpe T."/>
            <person name="Sheridan J."/>
            <person name="Sherpa N."/>
            <person name="Shi J."/>
            <person name="Smirnov S."/>
            <person name="Smith C."/>
            <person name="Sougnez C."/>
            <person name="Spencer B."/>
            <person name="Stalker J."/>
            <person name="Stange-thomann N."/>
            <person name="Stavropoulos S."/>
            <person name="Stetson K."/>
            <person name="Stone C."/>
            <person name="Stone S."/>
            <person name="Stubbs M."/>
            <person name="Talamas J."/>
            <person name="Tchuinga P."/>
            <person name="Tenzing P."/>
            <person name="Tesfaye S."/>
            <person name="Theodore J."/>
            <person name="Thoulutsang Y."/>
            <person name="Topham K."/>
            <person name="Towey S."/>
            <person name="Tsamla T."/>
            <person name="Tsomo N."/>
            <person name="Vallee D."/>
            <person name="Vassiliev H."/>
            <person name="Venkataraman V."/>
            <person name="Vinson J."/>
            <person name="Vo A."/>
            <person name="Wade C."/>
            <person name="Wang S."/>
            <person name="Wangchuk T."/>
            <person name="Wangdi T."/>
            <person name="Whittaker C."/>
            <person name="Wilkinson J."/>
            <person name="Wu Y."/>
            <person name="Wyman D."/>
            <person name="Yadav S."/>
            <person name="Yang S."/>
            <person name="Yang X."/>
            <person name="Yeager S."/>
            <person name="Yee E."/>
            <person name="Young G."/>
            <person name="Zainoun J."/>
            <person name="Zembeck L."/>
            <person name="Zimmer A."/>
            <person name="Zody M."/>
            <person name="Lander E."/>
        </authorList>
    </citation>
    <scope>NUCLEOTIDE SEQUENCE [LARGE SCALE GENOMIC DNA]</scope>
</reference>
<dbReference type="Gene3D" id="3.40.50.410">
    <property type="entry name" value="von Willebrand factor, type A domain"/>
    <property type="match status" value="1"/>
</dbReference>